<dbReference type="EMBL" id="BMGR01000003">
    <property type="protein sequence ID" value="GGF94968.1"/>
    <property type="molecule type" value="Genomic_DNA"/>
</dbReference>
<evidence type="ECO:0000256" key="1">
    <source>
        <dbReference type="SAM" id="Coils"/>
    </source>
</evidence>
<comment type="caution">
    <text evidence="4">The sequence shown here is derived from an EMBL/GenBank/DDBJ whole genome shotgun (WGS) entry which is preliminary data.</text>
</comment>
<dbReference type="SUPFAM" id="SSF55383">
    <property type="entry name" value="Copper amine oxidase, domain N"/>
    <property type="match status" value="2"/>
</dbReference>
<dbReference type="Proteomes" id="UP000644756">
    <property type="component" value="Unassembled WGS sequence"/>
</dbReference>
<organism evidence="4 5">
    <name type="scientific">Paenibacillus abyssi</name>
    <dbReference type="NCBI Taxonomy" id="1340531"/>
    <lineage>
        <taxon>Bacteria</taxon>
        <taxon>Bacillati</taxon>
        <taxon>Bacillota</taxon>
        <taxon>Bacilli</taxon>
        <taxon>Bacillales</taxon>
        <taxon>Paenibacillaceae</taxon>
        <taxon>Paenibacillus</taxon>
    </lineage>
</organism>
<dbReference type="AlphaFoldDB" id="A0A917FQM4"/>
<feature type="signal peptide" evidence="2">
    <location>
        <begin position="1"/>
        <end position="23"/>
    </location>
</feature>
<sequence length="791" mass="87128">MRRKGAVAALLAFILFISPAAVGQLTKSTAAPANVEIIMHGQPIQLATPAIMENKTTLVPLREVAEALGAAVSWNKDNGDRTIILSREERSAAVRIGSTALIVDGRIIELDTAPRLQGNVTMVPLRAISESLGAVVAWDGINRIIRIDDPAVLPVIGTAEKLSELLKQLNNNNMKVYSRNEIAEESAADSGAAASAASGGAYSKTNVQVDGVDEADWAKTDGHFIYQLSGSRVFISDISNPAAPVLAATIDYTEESQFFPQELYVDDNRLIVIGQHNVMMAMQDEEVTGNGKESSLQKDSLTAESKASIGIWPPRHPMRSTVKAMIYDVDGEGRPQLSREVELEGSYISSRKVGSALYLVTNKYNNIYHIMESGANDLNASTFEPVYKDSAASGELMTLPLEDIRYFPASPESSTLMIGALDLERPDQAMQVSAYLGSGQTIYASTKHLYIAIGSYLQDGDTYRQETRVHKFRLDQGQVVYIGEGTVPGTILNQFSLDEYEGYFRIATTDGDMWASGEATSRNNLYVLDEQLKTIGKLEGLAPGERIYSARFMGGRAYMVTFRNVDPLFVIDLNNPASPNVLGELKIPGYSDYLHPYDENHLIGFGKETIEVPSSGIGPDETMAFYQGMKIAMFDVSDVNHPKEKFKEIIGDRGTHSDLLYDHKALLFSRNKGLMAFPLQLMEIKNKKPIESGEFPGYGKFAYQGAYVYHIDPESGFTLRGRISHLSDEELAASNRNGYDYRKAVRRILYAGDTLYTLSERKLIASDLGHLRQQGELIYPEEKSPLNKPTR</sequence>
<accession>A0A917FQM4</accession>
<dbReference type="RefSeq" id="WP_188529696.1">
    <property type="nucleotide sequence ID" value="NZ_BMGR01000003.1"/>
</dbReference>
<keyword evidence="5" id="KW-1185">Reference proteome</keyword>
<reference evidence="4" key="2">
    <citation type="submission" date="2020-09" db="EMBL/GenBank/DDBJ databases">
        <authorList>
            <person name="Sun Q."/>
            <person name="Zhou Y."/>
        </authorList>
    </citation>
    <scope>NUCLEOTIDE SEQUENCE</scope>
    <source>
        <strain evidence="4">CGMCC 1.12987</strain>
    </source>
</reference>
<protein>
    <recommendedName>
        <fullName evidence="3">Copper amine oxidase-like N-terminal domain-containing protein</fullName>
    </recommendedName>
</protein>
<keyword evidence="2" id="KW-0732">Signal</keyword>
<dbReference type="Pfam" id="PF07833">
    <property type="entry name" value="Cu_amine_oxidN1"/>
    <property type="match status" value="1"/>
</dbReference>
<feature type="chain" id="PRO_5039138139" description="Copper amine oxidase-like N-terminal domain-containing protein" evidence="2">
    <location>
        <begin position="24"/>
        <end position="791"/>
    </location>
</feature>
<feature type="domain" description="Copper amine oxidase-like N-terminal" evidence="3">
    <location>
        <begin position="39"/>
        <end position="147"/>
    </location>
</feature>
<dbReference type="Pfam" id="PF09826">
    <property type="entry name" value="Beta_propel"/>
    <property type="match status" value="1"/>
</dbReference>
<feature type="coiled-coil region" evidence="1">
    <location>
        <begin position="159"/>
        <end position="186"/>
    </location>
</feature>
<dbReference type="Gene3D" id="3.30.457.10">
    <property type="entry name" value="Copper amine oxidase-like, N-terminal domain"/>
    <property type="match status" value="1"/>
</dbReference>
<dbReference type="InterPro" id="IPR019198">
    <property type="entry name" value="Beta_propeller_containing"/>
</dbReference>
<evidence type="ECO:0000313" key="5">
    <source>
        <dbReference type="Proteomes" id="UP000644756"/>
    </source>
</evidence>
<evidence type="ECO:0000259" key="3">
    <source>
        <dbReference type="Pfam" id="PF07833"/>
    </source>
</evidence>
<proteinExistence type="predicted"/>
<name>A0A917FQM4_9BACL</name>
<dbReference type="InterPro" id="IPR036582">
    <property type="entry name" value="Mao_N_sf"/>
</dbReference>
<reference evidence="4" key="1">
    <citation type="journal article" date="2014" name="Int. J. Syst. Evol. Microbiol.">
        <title>Complete genome sequence of Corynebacterium casei LMG S-19264T (=DSM 44701T), isolated from a smear-ripened cheese.</title>
        <authorList>
            <consortium name="US DOE Joint Genome Institute (JGI-PGF)"/>
            <person name="Walter F."/>
            <person name="Albersmeier A."/>
            <person name="Kalinowski J."/>
            <person name="Ruckert C."/>
        </authorList>
    </citation>
    <scope>NUCLEOTIDE SEQUENCE</scope>
    <source>
        <strain evidence="4">CGMCC 1.12987</strain>
    </source>
</reference>
<evidence type="ECO:0000313" key="4">
    <source>
        <dbReference type="EMBL" id="GGF94968.1"/>
    </source>
</evidence>
<evidence type="ECO:0000256" key="2">
    <source>
        <dbReference type="SAM" id="SignalP"/>
    </source>
</evidence>
<gene>
    <name evidence="4" type="ORF">GCM10010916_10460</name>
</gene>
<keyword evidence="1" id="KW-0175">Coiled coil</keyword>
<dbReference type="InterPro" id="IPR012854">
    <property type="entry name" value="Cu_amine_oxidase-like_N"/>
</dbReference>